<dbReference type="Pfam" id="PF19480">
    <property type="entry name" value="DUF6016"/>
    <property type="match status" value="1"/>
</dbReference>
<evidence type="ECO:0000259" key="1">
    <source>
        <dbReference type="Pfam" id="PF19480"/>
    </source>
</evidence>
<reference evidence="2 3" key="1">
    <citation type="submission" date="2018-06" db="EMBL/GenBank/DDBJ databases">
        <title>Complete genome of Desulfovibrio marinus P48SEP.</title>
        <authorList>
            <person name="Crispim J.S."/>
            <person name="Vidigal P.M.P."/>
            <person name="Silva L.C.F."/>
            <person name="Araujo L.C."/>
            <person name="Laguardia C.N."/>
            <person name="Dias R.S."/>
            <person name="Sousa M.P."/>
            <person name="Paula S.O."/>
            <person name="Silva C."/>
        </authorList>
    </citation>
    <scope>NUCLEOTIDE SEQUENCE [LARGE SCALE GENOMIC DNA]</scope>
    <source>
        <strain evidence="2 3">P48SEP</strain>
    </source>
</reference>
<protein>
    <submittedName>
        <fullName evidence="2">Cupin fold metalloprotein, WbuC family</fullName>
    </submittedName>
</protein>
<comment type="caution">
    <text evidence="2">The sequence shown here is derived from an EMBL/GenBank/DDBJ whole genome shotgun (WGS) entry which is preliminary data.</text>
</comment>
<dbReference type="AlphaFoldDB" id="A0A6P1ZEL5"/>
<dbReference type="NCBIfam" id="TIGR04366">
    <property type="entry name" value="cupin_WbuC"/>
    <property type="match status" value="1"/>
</dbReference>
<name>A0A6P1ZEL5_9BACT</name>
<evidence type="ECO:0000313" key="3">
    <source>
        <dbReference type="Proteomes" id="UP000434052"/>
    </source>
</evidence>
<proteinExistence type="predicted"/>
<dbReference type="InterPro" id="IPR027565">
    <property type="entry name" value="Cupin_WbuC"/>
</dbReference>
<dbReference type="InterPro" id="IPR011051">
    <property type="entry name" value="RmlC_Cupin_sf"/>
</dbReference>
<dbReference type="Gene3D" id="2.60.120.10">
    <property type="entry name" value="Jelly Rolls"/>
    <property type="match status" value="1"/>
</dbReference>
<feature type="domain" description="Cupin fold metalloprotein WbuC cupin" evidence="1">
    <location>
        <begin position="22"/>
        <end position="93"/>
    </location>
</feature>
<organism evidence="2 3">
    <name type="scientific">Oceanidesulfovibrio marinus</name>
    <dbReference type="NCBI Taxonomy" id="370038"/>
    <lineage>
        <taxon>Bacteria</taxon>
        <taxon>Pseudomonadati</taxon>
        <taxon>Thermodesulfobacteriota</taxon>
        <taxon>Desulfovibrionia</taxon>
        <taxon>Desulfovibrionales</taxon>
        <taxon>Desulfovibrionaceae</taxon>
        <taxon>Oceanidesulfovibrio</taxon>
    </lineage>
</organism>
<dbReference type="CDD" id="cd07005">
    <property type="entry name" value="cupin_WbuC-like"/>
    <property type="match status" value="1"/>
</dbReference>
<dbReference type="Proteomes" id="UP000434052">
    <property type="component" value="Unassembled WGS sequence"/>
</dbReference>
<dbReference type="InterPro" id="IPR046058">
    <property type="entry name" value="WbuC_cupin"/>
</dbReference>
<dbReference type="OrthoDB" id="981227at2"/>
<dbReference type="InterPro" id="IPR014710">
    <property type="entry name" value="RmlC-like_jellyroll"/>
</dbReference>
<evidence type="ECO:0000313" key="2">
    <source>
        <dbReference type="EMBL" id="TVM32767.1"/>
    </source>
</evidence>
<gene>
    <name evidence="2" type="ORF">DQK91_13730</name>
</gene>
<dbReference type="EMBL" id="QMIF01000009">
    <property type="protein sequence ID" value="TVM32767.1"/>
    <property type="molecule type" value="Genomic_DNA"/>
</dbReference>
<dbReference type="RefSeq" id="WP_144305949.1">
    <property type="nucleotide sequence ID" value="NZ_QMIF01000009.1"/>
</dbReference>
<dbReference type="SUPFAM" id="SSF51182">
    <property type="entry name" value="RmlC-like cupins"/>
    <property type="match status" value="1"/>
</dbReference>
<sequence>MTARRINPYATISDHERWTSVDPALMAAKTAAAAANPRRREIHVLHAGDDDPLQRMLNAMQPGTYIRPHRHLHPAKSETFIVLTGRAGFVLWEGDTPDLDSAGYVLLNRDHGSYVVDIRPGVWHGIVCLAPDTVLFEVKNGPYAPHSDKDFAPWAPEPDTPEAVAYVEELEQRFL</sequence>
<accession>A0A6P1ZEL5</accession>